<dbReference type="GO" id="GO:0000278">
    <property type="term" value="P:mitotic cell cycle"/>
    <property type="evidence" value="ECO:0007669"/>
    <property type="project" value="TreeGrafter"/>
</dbReference>
<dbReference type="GO" id="GO:0051295">
    <property type="term" value="P:establishment of meiotic spindle localization"/>
    <property type="evidence" value="ECO:0007669"/>
    <property type="project" value="TreeGrafter"/>
</dbReference>
<protein>
    <submittedName>
        <fullName evidence="6">IQ calmodulin binding motif-containing protein</fullName>
    </submittedName>
</protein>
<feature type="region of interest" description="Disordered" evidence="5">
    <location>
        <begin position="144"/>
        <end position="164"/>
    </location>
</feature>
<keyword evidence="7" id="KW-1185">Reference proteome</keyword>
<evidence type="ECO:0000313" key="6">
    <source>
        <dbReference type="EMBL" id="KAF4039377.1"/>
    </source>
</evidence>
<feature type="compositionally biased region" description="Polar residues" evidence="5">
    <location>
        <begin position="684"/>
        <end position="716"/>
    </location>
</feature>
<dbReference type="Pfam" id="PF00612">
    <property type="entry name" value="IQ"/>
    <property type="match status" value="2"/>
</dbReference>
<feature type="region of interest" description="Disordered" evidence="5">
    <location>
        <begin position="855"/>
        <end position="891"/>
    </location>
</feature>
<dbReference type="PANTHER" id="PTHR22706">
    <property type="entry name" value="ASSEMBLY FACTOR FOR SPINDLE MICROTUBULES"/>
    <property type="match status" value="1"/>
</dbReference>
<feature type="compositionally biased region" description="Acidic residues" evidence="5">
    <location>
        <begin position="859"/>
        <end position="869"/>
    </location>
</feature>
<dbReference type="GO" id="GO:0005737">
    <property type="term" value="C:cytoplasm"/>
    <property type="evidence" value="ECO:0007669"/>
    <property type="project" value="UniProtKB-SubCell"/>
</dbReference>
<dbReference type="CDD" id="cd19757">
    <property type="entry name" value="Bbox1"/>
    <property type="match status" value="1"/>
</dbReference>
<evidence type="ECO:0000313" key="7">
    <source>
        <dbReference type="Proteomes" id="UP000602510"/>
    </source>
</evidence>
<sequence>MMSTEDQAVTCIQARFRGFRWRKQQRKRVRAVTKVQALQRGRFTRREFAELRAFSREQESFQLATRRRQIRIWRNEQELYFLQHINAADLERVRAFQQQHSARLIQRCWRSVNNSTVTSREEQKEVLTASDRIYTFDPFGLASGDHSGECKRNNESPHSKFRPSLYLNENDLTSSRQLPATVSDEKAFESRRKVVQERIKRKAAQEKTKADSARRASIQSDTKEGPPQLANRRRELYEQVVAMKYATAQRVLQYECGSRASRKERELFSAQLAKSCENRIEHLLSESIEQMIPSQLDNQFAHDEREMMEKWDSVRRSRAWSHHRRAVCAVLDKRHWWQTQLAGDERDIRQVVVAKSPWEDENKIWQWPRTESDNQKNHDQVSSIAAWPSTEIQRFLVGNKSLEEPANQPIADDEASEWWRAHCTQSHLAINGALLIEKPYSAEFSSNVTDEGDVLPVCTAEVVANHDLYRLQQRAKLDARTRSLEQDVEQRIKGLVTRVERQVHEMEVQVEANTQLVLEIEQRKVERRARVTREQQSAMTIQRYARGMQGRKHAREVRAEFFVMVRGRAIRRGRCEECGDQRAVLECQQCEESVHFCPICWVHVHSTRRRKTHVAIPMTTIVAPTAMQETGSTKAPTLEMPAATSNKLEIRNVDLNSGPTRGAPSSPAKRSTTRSVEPAAVNLKNLTVDTEVQSSRYDTSRTGTSSRAAATPENTTPDLSEACELARRVRAEVWEAPSTAETTVNQPAITLLEAENARNDEIDFSTIESDGALMNEAENGLDEQKEFAESPGQPVTAAISQQAMGVEDLVALSAKDHDLHQVLSDTPTPAKLDTAIANSLKQEEKFNPEQIANTIADNSELESDTEADATTEAASEKGKMANRSSTSSTIAEDAVVSANSVIQEDPAVVTESAEQQVK</sequence>
<dbReference type="GO" id="GO:0000922">
    <property type="term" value="C:spindle pole"/>
    <property type="evidence" value="ECO:0007669"/>
    <property type="project" value="TreeGrafter"/>
</dbReference>
<comment type="caution">
    <text evidence="6">The sequence shown here is derived from an EMBL/GenBank/DDBJ whole genome shotgun (WGS) entry which is preliminary data.</text>
</comment>
<feature type="compositionally biased region" description="Basic and acidic residues" evidence="5">
    <location>
        <begin position="199"/>
        <end position="214"/>
    </location>
</feature>
<keyword evidence="2" id="KW-0963">Cytoplasm</keyword>
<evidence type="ECO:0000256" key="5">
    <source>
        <dbReference type="SAM" id="MobiDB-lite"/>
    </source>
</evidence>
<keyword evidence="4" id="KW-0112">Calmodulin-binding</keyword>
<dbReference type="SMART" id="SM00015">
    <property type="entry name" value="IQ"/>
    <property type="match status" value="3"/>
</dbReference>
<evidence type="ECO:0000256" key="3">
    <source>
        <dbReference type="ARBA" id="ARBA00022737"/>
    </source>
</evidence>
<evidence type="ECO:0000256" key="1">
    <source>
        <dbReference type="ARBA" id="ARBA00004496"/>
    </source>
</evidence>
<dbReference type="Proteomes" id="UP000602510">
    <property type="component" value="Unassembled WGS sequence"/>
</dbReference>
<dbReference type="InterPro" id="IPR051185">
    <property type="entry name" value="ASPM"/>
</dbReference>
<feature type="region of interest" description="Disordered" evidence="5">
    <location>
        <begin position="652"/>
        <end position="716"/>
    </location>
</feature>
<dbReference type="EMBL" id="WSZM01000176">
    <property type="protein sequence ID" value="KAF4039377.1"/>
    <property type="molecule type" value="Genomic_DNA"/>
</dbReference>
<evidence type="ECO:0000256" key="2">
    <source>
        <dbReference type="ARBA" id="ARBA00022490"/>
    </source>
</evidence>
<dbReference type="InterPro" id="IPR000048">
    <property type="entry name" value="IQ_motif_EF-hand-BS"/>
</dbReference>
<dbReference type="GO" id="GO:0007051">
    <property type="term" value="P:spindle organization"/>
    <property type="evidence" value="ECO:0007669"/>
    <property type="project" value="TreeGrafter"/>
</dbReference>
<gene>
    <name evidence="6" type="ORF">GN244_ATG08511</name>
</gene>
<feature type="compositionally biased region" description="Basic and acidic residues" evidence="5">
    <location>
        <begin position="146"/>
        <end position="158"/>
    </location>
</feature>
<comment type="subcellular location">
    <subcellularLocation>
        <location evidence="1">Cytoplasm</location>
    </subcellularLocation>
</comment>
<reference evidence="6" key="1">
    <citation type="submission" date="2020-04" db="EMBL/GenBank/DDBJ databases">
        <title>Hybrid Assembly of Korean Phytophthora infestans isolates.</title>
        <authorList>
            <person name="Prokchorchik M."/>
            <person name="Lee Y."/>
            <person name="Seo J."/>
            <person name="Cho J.-H."/>
            <person name="Park Y.-E."/>
            <person name="Jang D.-C."/>
            <person name="Im J.-S."/>
            <person name="Choi J.-G."/>
            <person name="Park H.-J."/>
            <person name="Lee G.-B."/>
            <person name="Lee Y.-G."/>
            <person name="Hong S.-Y."/>
            <person name="Cho K."/>
            <person name="Sohn K.H."/>
        </authorList>
    </citation>
    <scope>NUCLEOTIDE SEQUENCE</scope>
    <source>
        <strain evidence="6">KR_1_A1</strain>
    </source>
</reference>
<feature type="region of interest" description="Disordered" evidence="5">
    <location>
        <begin position="199"/>
        <end position="231"/>
    </location>
</feature>
<organism evidence="6 7">
    <name type="scientific">Phytophthora infestans</name>
    <name type="common">Potato late blight agent</name>
    <name type="synonym">Botrytis infestans</name>
    <dbReference type="NCBI Taxonomy" id="4787"/>
    <lineage>
        <taxon>Eukaryota</taxon>
        <taxon>Sar</taxon>
        <taxon>Stramenopiles</taxon>
        <taxon>Oomycota</taxon>
        <taxon>Peronosporomycetes</taxon>
        <taxon>Peronosporales</taxon>
        <taxon>Peronosporaceae</taxon>
        <taxon>Phytophthora</taxon>
    </lineage>
</organism>
<name>A0A833SS74_PHYIN</name>
<proteinExistence type="predicted"/>
<dbReference type="PROSITE" id="PS50096">
    <property type="entry name" value="IQ"/>
    <property type="match status" value="3"/>
</dbReference>
<dbReference type="Gene3D" id="1.20.5.190">
    <property type="match status" value="1"/>
</dbReference>
<accession>A0A833SS74</accession>
<evidence type="ECO:0000256" key="4">
    <source>
        <dbReference type="ARBA" id="ARBA00022860"/>
    </source>
</evidence>
<dbReference type="GO" id="GO:0005516">
    <property type="term" value="F:calmodulin binding"/>
    <property type="evidence" value="ECO:0007669"/>
    <property type="project" value="UniProtKB-KW"/>
</dbReference>
<dbReference type="AlphaFoldDB" id="A0A833SS74"/>
<dbReference type="PANTHER" id="PTHR22706:SF1">
    <property type="entry name" value="ASSEMBLY FACTOR FOR SPINDLE MICROTUBULES"/>
    <property type="match status" value="1"/>
</dbReference>
<keyword evidence="3" id="KW-0677">Repeat</keyword>